<keyword evidence="2" id="KW-1185">Reference proteome</keyword>
<proteinExistence type="predicted"/>
<accession>A0AAX6DR23</accession>
<reference evidence="1" key="2">
    <citation type="submission" date="2023-04" db="EMBL/GenBank/DDBJ databases">
        <authorList>
            <person name="Bruccoleri R.E."/>
            <person name="Oakeley E.J."/>
            <person name="Faust A.-M."/>
            <person name="Dessus-Babus S."/>
            <person name="Altorfer M."/>
            <person name="Burckhardt D."/>
            <person name="Oertli M."/>
            <person name="Naumann U."/>
            <person name="Petersen F."/>
            <person name="Wong J."/>
        </authorList>
    </citation>
    <scope>NUCLEOTIDE SEQUENCE</scope>
    <source>
        <strain evidence="1">GSM-AAB239-AS_SAM_17_03QT</strain>
        <tissue evidence="1">Leaf</tissue>
    </source>
</reference>
<evidence type="ECO:0000313" key="2">
    <source>
        <dbReference type="Proteomes" id="UP001140949"/>
    </source>
</evidence>
<dbReference type="AlphaFoldDB" id="A0AAX6DR23"/>
<name>A0AAX6DR23_IRIPA</name>
<sequence length="70" mass="7136">MDTTMMCCWSRQRGVPTVGVAGLVLASRSSASLSVTRRGTVDGGGVMSNSGGGAVEVIPLVVVVRTADLR</sequence>
<reference evidence="1" key="1">
    <citation type="journal article" date="2023" name="GigaByte">
        <title>Genome assembly of the bearded iris, Iris pallida Lam.</title>
        <authorList>
            <person name="Bruccoleri R.E."/>
            <person name="Oakeley E.J."/>
            <person name="Faust A.M.E."/>
            <person name="Altorfer M."/>
            <person name="Dessus-Babus S."/>
            <person name="Burckhardt D."/>
            <person name="Oertli M."/>
            <person name="Naumann U."/>
            <person name="Petersen F."/>
            <person name="Wong J."/>
        </authorList>
    </citation>
    <scope>NUCLEOTIDE SEQUENCE</scope>
    <source>
        <strain evidence="1">GSM-AAB239-AS_SAM_17_03QT</strain>
    </source>
</reference>
<evidence type="ECO:0000313" key="1">
    <source>
        <dbReference type="EMBL" id="KAJ6794201.1"/>
    </source>
</evidence>
<protein>
    <recommendedName>
        <fullName evidence="3">Secreted protein</fullName>
    </recommendedName>
</protein>
<dbReference type="EMBL" id="JANAVB010042420">
    <property type="protein sequence ID" value="KAJ6794201.1"/>
    <property type="molecule type" value="Genomic_DNA"/>
</dbReference>
<organism evidence="1 2">
    <name type="scientific">Iris pallida</name>
    <name type="common">Sweet iris</name>
    <dbReference type="NCBI Taxonomy" id="29817"/>
    <lineage>
        <taxon>Eukaryota</taxon>
        <taxon>Viridiplantae</taxon>
        <taxon>Streptophyta</taxon>
        <taxon>Embryophyta</taxon>
        <taxon>Tracheophyta</taxon>
        <taxon>Spermatophyta</taxon>
        <taxon>Magnoliopsida</taxon>
        <taxon>Liliopsida</taxon>
        <taxon>Asparagales</taxon>
        <taxon>Iridaceae</taxon>
        <taxon>Iridoideae</taxon>
        <taxon>Irideae</taxon>
        <taxon>Iris</taxon>
    </lineage>
</organism>
<dbReference type="Proteomes" id="UP001140949">
    <property type="component" value="Unassembled WGS sequence"/>
</dbReference>
<gene>
    <name evidence="1" type="ORF">M6B38_231335</name>
</gene>
<comment type="caution">
    <text evidence="1">The sequence shown here is derived from an EMBL/GenBank/DDBJ whole genome shotgun (WGS) entry which is preliminary data.</text>
</comment>
<evidence type="ECO:0008006" key="3">
    <source>
        <dbReference type="Google" id="ProtNLM"/>
    </source>
</evidence>